<accession>A0ABY6SU89</accession>
<keyword evidence="3" id="KW-1185">Reference proteome</keyword>
<keyword evidence="1" id="KW-1133">Transmembrane helix</keyword>
<dbReference type="EMBL" id="UYIN01000008">
    <property type="protein sequence ID" value="VDG72153.1"/>
    <property type="molecule type" value="Genomic_DNA"/>
</dbReference>
<evidence type="ECO:0000313" key="3">
    <source>
        <dbReference type="Proteomes" id="UP000277570"/>
    </source>
</evidence>
<organism evidence="2 3">
    <name type="scientific">Clostridium carnis</name>
    <dbReference type="NCBI Taxonomy" id="1530"/>
    <lineage>
        <taxon>Bacteria</taxon>
        <taxon>Bacillati</taxon>
        <taxon>Bacillota</taxon>
        <taxon>Clostridia</taxon>
        <taxon>Eubacteriales</taxon>
        <taxon>Clostridiaceae</taxon>
        <taxon>Clostridium</taxon>
    </lineage>
</organism>
<evidence type="ECO:0000256" key="1">
    <source>
        <dbReference type="SAM" id="Phobius"/>
    </source>
</evidence>
<protein>
    <submittedName>
        <fullName evidence="2">Uncharacterized protein</fullName>
    </submittedName>
</protein>
<gene>
    <name evidence="2" type="ORF">NCTC10913_02496</name>
</gene>
<sequence length="166" mass="19149">MVQFLCSYGNAAARKEVANATSKLYASPAVMPYIIYLCLLLSYVKFMVILLYLYYHSSIILIFLSMLINYISIFLYLITAFIITIFISLGTYSSTRKSTCYYLASLSPFIVFFHVFRSPKVTKRLHRIKLVLFRVPAGVHYIGDIMEFAFTFLDMSTPGFIIWCMP</sequence>
<feature type="transmembrane region" description="Helical" evidence="1">
    <location>
        <begin position="33"/>
        <end position="55"/>
    </location>
</feature>
<proteinExistence type="predicted"/>
<evidence type="ECO:0000313" key="2">
    <source>
        <dbReference type="EMBL" id="VDG72153.1"/>
    </source>
</evidence>
<keyword evidence="1" id="KW-0472">Membrane</keyword>
<feature type="transmembrane region" description="Helical" evidence="1">
    <location>
        <begin position="101"/>
        <end position="119"/>
    </location>
</feature>
<feature type="transmembrane region" description="Helical" evidence="1">
    <location>
        <begin position="67"/>
        <end position="89"/>
    </location>
</feature>
<keyword evidence="1" id="KW-0812">Transmembrane</keyword>
<comment type="caution">
    <text evidence="2">The sequence shown here is derived from an EMBL/GenBank/DDBJ whole genome shotgun (WGS) entry which is preliminary data.</text>
</comment>
<dbReference type="Proteomes" id="UP000277570">
    <property type="component" value="Unassembled WGS sequence"/>
</dbReference>
<reference evidence="2 3" key="1">
    <citation type="submission" date="2018-11" db="EMBL/GenBank/DDBJ databases">
        <authorList>
            <consortium name="Pathogen Informatics"/>
        </authorList>
    </citation>
    <scope>NUCLEOTIDE SEQUENCE [LARGE SCALE GENOMIC DNA]</scope>
    <source>
        <strain evidence="2 3">NCTC10913</strain>
    </source>
</reference>
<name>A0ABY6SU89_9CLOT</name>